<dbReference type="EMBL" id="PKKO01000004">
    <property type="protein sequence ID" value="PKY72171.1"/>
    <property type="molecule type" value="Genomic_DNA"/>
</dbReference>
<organism evidence="4 5">
    <name type="scientific">Winkia neuii</name>
    <dbReference type="NCBI Taxonomy" id="33007"/>
    <lineage>
        <taxon>Bacteria</taxon>
        <taxon>Bacillati</taxon>
        <taxon>Actinomycetota</taxon>
        <taxon>Actinomycetes</taxon>
        <taxon>Actinomycetales</taxon>
        <taxon>Actinomycetaceae</taxon>
        <taxon>Winkia</taxon>
    </lineage>
</organism>
<keyword evidence="5" id="KW-1185">Reference proteome</keyword>
<feature type="domain" description="DUF1846" evidence="3">
    <location>
        <begin position="342"/>
        <end position="493"/>
    </location>
</feature>
<sequence length="496" mass="54918">MSQIGFDRDKYISLQSQHIAKRRSEIGGKLYLEMGGKLFDDMHASRVLPGFTPDNKIAMLEQLKDDLEILVVINAKDVARGKVRADLNIPYEEDVLRLIDVFRERGFLAENVVMTQMEDDNKPAKAFKQRLEKLGVKVARHRTIEGYPADVNHVVSDEGFGKNDFVQTSRDLVIVTAPGPGSGKMATCLSQIYHEFKRGTKAGYAKFETFPIWNLPLDHPVNLAYEAATADLDDVNMIDPYHLKAYGKQAVNYNRDVEVYPLLHQLLTQLTGECPYNSPTDMGVNMAGKCISNDEVCRYAAKQEVIRRYYKALVSERRNQREPIESRRISIVMSKLGITRTDRPVVPPAVELAAQTGAPASAMELDDGTIVTGKTSALLGCSAAMLLNALKLLAGIDKSIDLLAPSSIAPIQTLKTEHLGSRNPRLHTDEVLIALSVSAASDPNAAAALAKLKELRGTQVHTTTILGTVDEGIFRNLDIQVTSEPEFQKKGLYQKR</sequence>
<dbReference type="InterPro" id="IPR048441">
    <property type="entry name" value="DUF1846_C"/>
</dbReference>
<dbReference type="Pfam" id="PF20921">
    <property type="entry name" value="DUF1846_C"/>
    <property type="match status" value="1"/>
</dbReference>
<name>A0A2I1IM12_9ACTO</name>
<dbReference type="HAMAP" id="MF_01567">
    <property type="entry name" value="UPF0371"/>
    <property type="match status" value="1"/>
</dbReference>
<dbReference type="GeneID" id="35867346"/>
<dbReference type="InterPro" id="IPR048496">
    <property type="entry name" value="DUF1846_N"/>
</dbReference>
<dbReference type="STRING" id="33007.HMPREF3198_00605"/>
<evidence type="ECO:0000256" key="1">
    <source>
        <dbReference type="HAMAP-Rule" id="MF_01567"/>
    </source>
</evidence>
<evidence type="ECO:0000313" key="4">
    <source>
        <dbReference type="EMBL" id="PKY72171.1"/>
    </source>
</evidence>
<comment type="caution">
    <text evidence="4">The sequence shown here is derived from an EMBL/GenBank/DDBJ whole genome shotgun (WGS) entry which is preliminary data.</text>
</comment>
<feature type="domain" description="DUF1846" evidence="2">
    <location>
        <begin position="4"/>
        <end position="336"/>
    </location>
</feature>
<comment type="similarity">
    <text evidence="1">Belongs to the UPF0371 family.</text>
</comment>
<protein>
    <recommendedName>
        <fullName evidence="1">UPF0371 protein CYJ19_08205</fullName>
    </recommendedName>
</protein>
<reference evidence="4 5" key="1">
    <citation type="submission" date="2017-12" db="EMBL/GenBank/DDBJ databases">
        <title>Phylogenetic diversity of female urinary microbiome.</title>
        <authorList>
            <person name="Thomas-White K."/>
            <person name="Wolfe A.J."/>
        </authorList>
    </citation>
    <scope>NUCLEOTIDE SEQUENCE [LARGE SCALE GENOMIC DNA]</scope>
    <source>
        <strain evidence="4 5">UMB0402</strain>
    </source>
</reference>
<dbReference type="Pfam" id="PF08903">
    <property type="entry name" value="DUF1846"/>
    <property type="match status" value="1"/>
</dbReference>
<dbReference type="Proteomes" id="UP000235122">
    <property type="component" value="Unassembled WGS sequence"/>
</dbReference>
<dbReference type="Gene3D" id="3.40.140.40">
    <property type="entry name" value="Domain of unknown function (DUF1846), C-terminal subdomain"/>
    <property type="match status" value="1"/>
</dbReference>
<proteinExistence type="inferred from homology"/>
<dbReference type="InterPro" id="IPR014999">
    <property type="entry name" value="DUF1846"/>
</dbReference>
<evidence type="ECO:0000259" key="3">
    <source>
        <dbReference type="Pfam" id="PF20921"/>
    </source>
</evidence>
<dbReference type="NCBIfam" id="NF010184">
    <property type="entry name" value="PRK13663.1"/>
    <property type="match status" value="1"/>
</dbReference>
<dbReference type="AlphaFoldDB" id="A0A2I1IM12"/>
<accession>A0A2I1IM12</accession>
<evidence type="ECO:0000259" key="2">
    <source>
        <dbReference type="Pfam" id="PF08903"/>
    </source>
</evidence>
<dbReference type="Gene3D" id="3.10.630.10">
    <property type="entry name" value="dip2346 domain like"/>
    <property type="match status" value="1"/>
</dbReference>
<evidence type="ECO:0000313" key="5">
    <source>
        <dbReference type="Proteomes" id="UP000235122"/>
    </source>
</evidence>
<dbReference type="RefSeq" id="WP_024331203.1">
    <property type="nucleotide sequence ID" value="NZ_JASOXK010000003.1"/>
</dbReference>
<gene>
    <name evidence="4" type="ORF">CYJ19_08205</name>
</gene>
<dbReference type="PIRSF" id="PIRSF033132">
    <property type="entry name" value="DUF1846"/>
    <property type="match status" value="1"/>
</dbReference>
<dbReference type="Gene3D" id="1.20.1570.10">
    <property type="entry name" value="dip2346 domain like"/>
    <property type="match status" value="1"/>
</dbReference>